<protein>
    <recommendedName>
        <fullName evidence="4">Retrotransposon gag domain-containing protein</fullName>
    </recommendedName>
</protein>
<evidence type="ECO:0000256" key="1">
    <source>
        <dbReference type="SAM" id="MobiDB-lite"/>
    </source>
</evidence>
<evidence type="ECO:0000313" key="2">
    <source>
        <dbReference type="EMBL" id="KAK4385698.1"/>
    </source>
</evidence>
<proteinExistence type="predicted"/>
<dbReference type="Proteomes" id="UP001289374">
    <property type="component" value="Unassembled WGS sequence"/>
</dbReference>
<sequence>MNVEYNARRALRKLEHTGSVRDYVKTFSALILDIRDMPKKDKLFTFMERLKSWARLELQRQRVIDLGSAMAAAERLTYFNPENQKDRQTTPSSSQNKLGGARSFRRNSNRGG</sequence>
<dbReference type="AlphaFoldDB" id="A0AAE2BHL2"/>
<evidence type="ECO:0000313" key="3">
    <source>
        <dbReference type="Proteomes" id="UP001289374"/>
    </source>
</evidence>
<reference evidence="2" key="2">
    <citation type="journal article" date="2024" name="Plant">
        <title>Genomic evolution and insights into agronomic trait innovations of Sesamum species.</title>
        <authorList>
            <person name="Miao H."/>
            <person name="Wang L."/>
            <person name="Qu L."/>
            <person name="Liu H."/>
            <person name="Sun Y."/>
            <person name="Le M."/>
            <person name="Wang Q."/>
            <person name="Wei S."/>
            <person name="Zheng Y."/>
            <person name="Lin W."/>
            <person name="Duan Y."/>
            <person name="Cao H."/>
            <person name="Xiong S."/>
            <person name="Wang X."/>
            <person name="Wei L."/>
            <person name="Li C."/>
            <person name="Ma Q."/>
            <person name="Ju M."/>
            <person name="Zhao R."/>
            <person name="Li G."/>
            <person name="Mu C."/>
            <person name="Tian Q."/>
            <person name="Mei H."/>
            <person name="Zhang T."/>
            <person name="Gao T."/>
            <person name="Zhang H."/>
        </authorList>
    </citation>
    <scope>NUCLEOTIDE SEQUENCE</scope>
    <source>
        <strain evidence="2">K16</strain>
    </source>
</reference>
<dbReference type="EMBL" id="JACGWL010000016">
    <property type="protein sequence ID" value="KAK4385698.1"/>
    <property type="molecule type" value="Genomic_DNA"/>
</dbReference>
<comment type="caution">
    <text evidence="2">The sequence shown here is derived from an EMBL/GenBank/DDBJ whole genome shotgun (WGS) entry which is preliminary data.</text>
</comment>
<accession>A0AAE2BHL2</accession>
<name>A0AAE2BHL2_9LAMI</name>
<evidence type="ECO:0008006" key="4">
    <source>
        <dbReference type="Google" id="ProtNLM"/>
    </source>
</evidence>
<reference evidence="2" key="1">
    <citation type="submission" date="2020-06" db="EMBL/GenBank/DDBJ databases">
        <authorList>
            <person name="Li T."/>
            <person name="Hu X."/>
            <person name="Zhang T."/>
            <person name="Song X."/>
            <person name="Zhang H."/>
            <person name="Dai N."/>
            <person name="Sheng W."/>
            <person name="Hou X."/>
            <person name="Wei L."/>
        </authorList>
    </citation>
    <scope>NUCLEOTIDE SEQUENCE</scope>
    <source>
        <strain evidence="2">K16</strain>
        <tissue evidence="2">Leaf</tissue>
    </source>
</reference>
<gene>
    <name evidence="2" type="ORF">Sango_2693800</name>
</gene>
<keyword evidence="3" id="KW-1185">Reference proteome</keyword>
<feature type="compositionally biased region" description="Basic residues" evidence="1">
    <location>
        <begin position="103"/>
        <end position="112"/>
    </location>
</feature>
<organism evidence="2 3">
    <name type="scientific">Sesamum angolense</name>
    <dbReference type="NCBI Taxonomy" id="2727404"/>
    <lineage>
        <taxon>Eukaryota</taxon>
        <taxon>Viridiplantae</taxon>
        <taxon>Streptophyta</taxon>
        <taxon>Embryophyta</taxon>
        <taxon>Tracheophyta</taxon>
        <taxon>Spermatophyta</taxon>
        <taxon>Magnoliopsida</taxon>
        <taxon>eudicotyledons</taxon>
        <taxon>Gunneridae</taxon>
        <taxon>Pentapetalae</taxon>
        <taxon>asterids</taxon>
        <taxon>lamiids</taxon>
        <taxon>Lamiales</taxon>
        <taxon>Pedaliaceae</taxon>
        <taxon>Sesamum</taxon>
    </lineage>
</organism>
<feature type="region of interest" description="Disordered" evidence="1">
    <location>
        <begin position="78"/>
        <end position="112"/>
    </location>
</feature>